<sequence length="67" mass="7254">MVSDSIGSGKLRFMPKCGLAHLTTVRHHLWAKAYEALTVTILKILASFFALFEARAMSGRGGSSVQS</sequence>
<keyword evidence="1" id="KW-0472">Membrane</keyword>
<gene>
    <name evidence="2" type="ORF">K470DRAFT_261057</name>
</gene>
<keyword evidence="1" id="KW-1133">Transmembrane helix</keyword>
<evidence type="ECO:0000313" key="3">
    <source>
        <dbReference type="Proteomes" id="UP000799421"/>
    </source>
</evidence>
<proteinExistence type="predicted"/>
<evidence type="ECO:0000256" key="1">
    <source>
        <dbReference type="SAM" id="Phobius"/>
    </source>
</evidence>
<dbReference type="EMBL" id="MU006061">
    <property type="protein sequence ID" value="KAF2857168.1"/>
    <property type="molecule type" value="Genomic_DNA"/>
</dbReference>
<evidence type="ECO:0000313" key="2">
    <source>
        <dbReference type="EMBL" id="KAF2857168.1"/>
    </source>
</evidence>
<keyword evidence="3" id="KW-1185">Reference proteome</keyword>
<dbReference type="AlphaFoldDB" id="A0A6A7BRN5"/>
<name>A0A6A7BRN5_9PEZI</name>
<keyword evidence="1" id="KW-0812">Transmembrane</keyword>
<feature type="transmembrane region" description="Helical" evidence="1">
    <location>
        <begin position="33"/>
        <end position="52"/>
    </location>
</feature>
<reference evidence="2" key="1">
    <citation type="journal article" date="2020" name="Stud. Mycol.">
        <title>101 Dothideomycetes genomes: a test case for predicting lifestyles and emergence of pathogens.</title>
        <authorList>
            <person name="Haridas S."/>
            <person name="Albert R."/>
            <person name="Binder M."/>
            <person name="Bloem J."/>
            <person name="Labutti K."/>
            <person name="Salamov A."/>
            <person name="Andreopoulos B."/>
            <person name="Baker S."/>
            <person name="Barry K."/>
            <person name="Bills G."/>
            <person name="Bluhm B."/>
            <person name="Cannon C."/>
            <person name="Castanera R."/>
            <person name="Culley D."/>
            <person name="Daum C."/>
            <person name="Ezra D."/>
            <person name="Gonzalez J."/>
            <person name="Henrissat B."/>
            <person name="Kuo A."/>
            <person name="Liang C."/>
            <person name="Lipzen A."/>
            <person name="Lutzoni F."/>
            <person name="Magnuson J."/>
            <person name="Mondo S."/>
            <person name="Nolan M."/>
            <person name="Ohm R."/>
            <person name="Pangilinan J."/>
            <person name="Park H.-J."/>
            <person name="Ramirez L."/>
            <person name="Alfaro M."/>
            <person name="Sun H."/>
            <person name="Tritt A."/>
            <person name="Yoshinaga Y."/>
            <person name="Zwiers L.-H."/>
            <person name="Turgeon B."/>
            <person name="Goodwin S."/>
            <person name="Spatafora J."/>
            <person name="Crous P."/>
            <person name="Grigoriev I."/>
        </authorList>
    </citation>
    <scope>NUCLEOTIDE SEQUENCE</scope>
    <source>
        <strain evidence="2">CBS 480.64</strain>
    </source>
</reference>
<dbReference type="Proteomes" id="UP000799421">
    <property type="component" value="Unassembled WGS sequence"/>
</dbReference>
<accession>A0A6A7BRN5</accession>
<organism evidence="2 3">
    <name type="scientific">Piedraia hortae CBS 480.64</name>
    <dbReference type="NCBI Taxonomy" id="1314780"/>
    <lineage>
        <taxon>Eukaryota</taxon>
        <taxon>Fungi</taxon>
        <taxon>Dikarya</taxon>
        <taxon>Ascomycota</taxon>
        <taxon>Pezizomycotina</taxon>
        <taxon>Dothideomycetes</taxon>
        <taxon>Dothideomycetidae</taxon>
        <taxon>Capnodiales</taxon>
        <taxon>Piedraiaceae</taxon>
        <taxon>Piedraia</taxon>
    </lineage>
</organism>
<protein>
    <submittedName>
        <fullName evidence="2">Uncharacterized protein</fullName>
    </submittedName>
</protein>